<dbReference type="Pfam" id="PF00271">
    <property type="entry name" value="Helicase_C"/>
    <property type="match status" value="1"/>
</dbReference>
<dbReference type="Pfam" id="PF18135">
    <property type="entry name" value="Type_ISP_C"/>
    <property type="match status" value="1"/>
</dbReference>
<accession>A0ABW2Q5N9</accession>
<dbReference type="CDD" id="cd18785">
    <property type="entry name" value="SF2_C"/>
    <property type="match status" value="1"/>
</dbReference>
<dbReference type="EMBL" id="JBHTCQ010000001">
    <property type="protein sequence ID" value="MFC7404816.1"/>
    <property type="molecule type" value="Genomic_DNA"/>
</dbReference>
<dbReference type="SUPFAM" id="SSF52540">
    <property type="entry name" value="P-loop containing nucleoside triphosphate hydrolases"/>
    <property type="match status" value="2"/>
</dbReference>
<keyword evidence="3" id="KW-0547">Nucleotide-binding</keyword>
<dbReference type="InterPro" id="IPR011856">
    <property type="entry name" value="tRNA_endonuc-like_dom_sf"/>
</dbReference>
<dbReference type="GO" id="GO:0004386">
    <property type="term" value="F:helicase activity"/>
    <property type="evidence" value="ECO:0007669"/>
    <property type="project" value="UniProtKB-KW"/>
</dbReference>
<dbReference type="InterPro" id="IPR014001">
    <property type="entry name" value="Helicase_ATP-bd"/>
</dbReference>
<sequence>MSTTIHETLDELWSTALDPRDKGDKFERLIQAYLKADPEWTAKFSDVWLWSEWPGREGRPDTGIDLVAKRRDTDDLAAIQAKFYDPERTVPKAEIDSFLSASSKVGFVERYIFDTAKAWSKNAGDTLAGQTVPVQRVDIQYLADAQIDWGQFRWETPEVVVPTGPKTLRPHQQRALEDVREGLATHDRGRLIMACGTGKTFTALGIAEDLVGVGGSVLFLVPSIQLLSQSLREWMANTSVDIRPFAVCSDVRVGRKVNTDDADMSTIDLTEPATTDAETLITRWRKGRHAKERMTVVFATYQSIDVVIEAQKRGLPEFDLVICDEAHRTTGVTLSGADESAFVRVHDQNRLRAKKRLYMTATPRVFGEDVHKKAKDTDAVLADMNDESMFGPELHRLGFGDAVEANLLTDYKVVVLAVDEKYVAENFQQTMAQNGEIALDDAAKLIGCWSGLSKNQGRGDLSDPQPLGTNPPMRMAVAFAKDIKSSRAAAQAFPAMVDRALLDVPDGGTALKVEAQHVDGTMGIHERNAHLAWLRAETPDDVCRVLTNARCLSEGVDVPALDAVLFLTPRGSQVDIVQSVGRVMRKSPGKQFGYIILPAVIPSGTPPEEALKDNEKYRTIWQVLQALRSHDDRFHAIINQIELNKQPPPNIVIDTVPPPADVEQIAGGGEQPQYAQLTLEFPAEFRDAMYARIVQKVGERRYWETWAKDVADIAHAHITRINGLLSDPDSPQAKEFDAFLTGLRESLNDSITSDDAVEMLAQHLVTRPVFEALFEEYAFADTNPVARIMEKMLASLDEHPLAAENATLEGFYQSVRRRIAGVDNAEGKQKILIELYDKFFATAFKKTVDKLGIVYTPVEIVDFILRSADDVLRQEFGQGLTDEGVHILDPFTGTGSFLVRLLQSGLIKPHDLARKYANEIHANEILLLAYYIATVNIETTYAYLAGEQKEFPGLVLTDTFQSWEPDDTPDLGIFVENNERLQRLKKLPITVIIGNPPYSSGQDSANDDNANEKYPSLDEEIRKTYAERSTATLKNSLYDSYIRAIKWATLRIGERGLIAYVTNGGFLDSNTADGMRKALVEEFSSIYVYNLRGNQRTAGEQSRKEGGKVFGGGSRATVAITLLVKDPNNTGPATIHYTDIGDYLTAEQKLSKVADVGSVFDLHTTRITPNEHGDWLNQRRDDFTRFMPISSEGKDTALFDSRSRGLETGRDAWVYNFGSERLQASMRLACETYSEVLRGEDTNDERRIKWTDSLRSILSKRTELAFVSEAPRSAIYRPFQRVRLYPDTMWYHRPKVARDVFPPRQGAANVGLYVLGPGATAKFAVLAIDAVPDIQALGAGQNGQVLPRWRYEKVEDSEMLDLGGVGGVVDGYRRVDNITDETLKRFRAAYGSTISKDSVFFYVYGLLHSPEYRETYAADLKKMLPRIPLIADFTGYADAGRKLSELHLGYETVDPYPLDGLAAQPPTWIDPYDYYAVGDKKMRFGGKGRDKDRSVIHYNDHITLTGIPDEAYRYQLGSRSAIEWMVDRYWIKTDKPSGIVNNPNHWSREVGDPRYIIDLLARIVTVSLETMKIVDNLPPLDIINESGVA</sequence>
<dbReference type="Gene3D" id="3.40.50.150">
    <property type="entry name" value="Vaccinia Virus protein VP39"/>
    <property type="match status" value="1"/>
</dbReference>
<dbReference type="Pfam" id="PF04851">
    <property type="entry name" value="ResIII"/>
    <property type="match status" value="1"/>
</dbReference>
<evidence type="ECO:0000313" key="3">
    <source>
        <dbReference type="EMBL" id="MFC7404816.1"/>
    </source>
</evidence>
<comment type="caution">
    <text evidence="3">The sequence shown here is derived from an EMBL/GenBank/DDBJ whole genome shotgun (WGS) entry which is preliminary data.</text>
</comment>
<dbReference type="PANTHER" id="PTHR47396:SF1">
    <property type="entry name" value="ATP-DEPENDENT HELICASE IRC3-RELATED"/>
    <property type="match status" value="1"/>
</dbReference>
<organism evidence="3 4">
    <name type="scientific">Georgenia alba</name>
    <dbReference type="NCBI Taxonomy" id="2233858"/>
    <lineage>
        <taxon>Bacteria</taxon>
        <taxon>Bacillati</taxon>
        <taxon>Actinomycetota</taxon>
        <taxon>Actinomycetes</taxon>
        <taxon>Micrococcales</taxon>
        <taxon>Bogoriellaceae</taxon>
        <taxon>Georgenia</taxon>
    </lineage>
</organism>
<feature type="domain" description="Helicase ATP-binding" evidence="2">
    <location>
        <begin position="180"/>
        <end position="381"/>
    </location>
</feature>
<keyword evidence="1" id="KW-0680">Restriction system</keyword>
<dbReference type="InterPro" id="IPR003356">
    <property type="entry name" value="DNA_methylase_A-5"/>
</dbReference>
<dbReference type="SUPFAM" id="SSF52980">
    <property type="entry name" value="Restriction endonuclease-like"/>
    <property type="match status" value="1"/>
</dbReference>
<reference evidence="4" key="1">
    <citation type="journal article" date="2019" name="Int. J. Syst. Evol. Microbiol.">
        <title>The Global Catalogue of Microorganisms (GCM) 10K type strain sequencing project: providing services to taxonomists for standard genome sequencing and annotation.</title>
        <authorList>
            <consortium name="The Broad Institute Genomics Platform"/>
            <consortium name="The Broad Institute Genome Sequencing Center for Infectious Disease"/>
            <person name="Wu L."/>
            <person name="Ma J."/>
        </authorList>
    </citation>
    <scope>NUCLEOTIDE SEQUENCE [LARGE SCALE GENOMIC DNA]</scope>
    <source>
        <strain evidence="4">JCM 1490</strain>
    </source>
</reference>
<dbReference type="InterPro" id="IPR039442">
    <property type="entry name" value="Mrr-like_dom"/>
</dbReference>
<keyword evidence="3" id="KW-0067">ATP-binding</keyword>
<name>A0ABW2Q5N9_9MICO</name>
<keyword evidence="4" id="KW-1185">Reference proteome</keyword>
<protein>
    <submittedName>
        <fullName evidence="3">DEAD/DEAH box helicase</fullName>
    </submittedName>
</protein>
<evidence type="ECO:0000313" key="4">
    <source>
        <dbReference type="Proteomes" id="UP001596455"/>
    </source>
</evidence>
<dbReference type="SMART" id="SM00487">
    <property type="entry name" value="DEXDc"/>
    <property type="match status" value="1"/>
</dbReference>
<dbReference type="CDD" id="cd22333">
    <property type="entry name" value="LlaBIII_nuclease-like"/>
    <property type="match status" value="1"/>
</dbReference>
<dbReference type="InterPro" id="IPR041635">
    <property type="entry name" value="Type_ISP_LLaBIII_C"/>
</dbReference>
<dbReference type="InterPro" id="IPR027417">
    <property type="entry name" value="P-loop_NTPase"/>
</dbReference>
<dbReference type="Pfam" id="PF13156">
    <property type="entry name" value="Mrr_cat_2"/>
    <property type="match status" value="1"/>
</dbReference>
<dbReference type="PROSITE" id="PS51192">
    <property type="entry name" value="HELICASE_ATP_BIND_1"/>
    <property type="match status" value="1"/>
</dbReference>
<dbReference type="InterPro" id="IPR002052">
    <property type="entry name" value="DNA_methylase_N6_adenine_CS"/>
</dbReference>
<evidence type="ECO:0000256" key="1">
    <source>
        <dbReference type="ARBA" id="ARBA00022747"/>
    </source>
</evidence>
<dbReference type="InterPro" id="IPR011335">
    <property type="entry name" value="Restrct_endonuc-II-like"/>
</dbReference>
<dbReference type="Pfam" id="PF22240">
    <property type="entry name" value="ISP_coupler"/>
    <property type="match status" value="1"/>
</dbReference>
<dbReference type="RefSeq" id="WP_382392570.1">
    <property type="nucleotide sequence ID" value="NZ_JBHTCQ010000001.1"/>
</dbReference>
<dbReference type="Pfam" id="PF02384">
    <property type="entry name" value="N6_Mtase"/>
    <property type="match status" value="1"/>
</dbReference>
<dbReference type="PROSITE" id="PS00092">
    <property type="entry name" value="N6_MTASE"/>
    <property type="match status" value="1"/>
</dbReference>
<dbReference type="InterPro" id="IPR006935">
    <property type="entry name" value="Helicase/UvrB_N"/>
</dbReference>
<keyword evidence="3" id="KW-0378">Hydrolase</keyword>
<dbReference type="InterPro" id="IPR053980">
    <property type="entry name" value="ISP_coupler"/>
</dbReference>
<dbReference type="InterPro" id="IPR029063">
    <property type="entry name" value="SAM-dependent_MTases_sf"/>
</dbReference>
<dbReference type="Gene3D" id="3.40.1350.10">
    <property type="match status" value="1"/>
</dbReference>
<evidence type="ECO:0000259" key="2">
    <source>
        <dbReference type="PROSITE" id="PS51192"/>
    </source>
</evidence>
<dbReference type="SUPFAM" id="SSF53335">
    <property type="entry name" value="S-adenosyl-L-methionine-dependent methyltransferases"/>
    <property type="match status" value="1"/>
</dbReference>
<gene>
    <name evidence="3" type="ORF">ACFQQL_06820</name>
</gene>
<dbReference type="Gene3D" id="3.40.50.300">
    <property type="entry name" value="P-loop containing nucleotide triphosphate hydrolases"/>
    <property type="match status" value="2"/>
</dbReference>
<dbReference type="InterPro" id="IPR050742">
    <property type="entry name" value="Helicase_Restrict-Modif_Enz"/>
</dbReference>
<dbReference type="PRINTS" id="PR00507">
    <property type="entry name" value="N12N6MTFRASE"/>
</dbReference>
<keyword evidence="3" id="KW-0347">Helicase</keyword>
<dbReference type="SMART" id="SM00490">
    <property type="entry name" value="HELICc"/>
    <property type="match status" value="1"/>
</dbReference>
<proteinExistence type="predicted"/>
<dbReference type="InterPro" id="IPR001650">
    <property type="entry name" value="Helicase_C-like"/>
</dbReference>
<dbReference type="Proteomes" id="UP001596455">
    <property type="component" value="Unassembled WGS sequence"/>
</dbReference>
<dbReference type="PANTHER" id="PTHR47396">
    <property type="entry name" value="TYPE I RESTRICTION ENZYME ECOKI R PROTEIN"/>
    <property type="match status" value="1"/>
</dbReference>